<proteinExistence type="predicted"/>
<keyword evidence="2" id="KW-1185">Reference proteome</keyword>
<protein>
    <submittedName>
        <fullName evidence="1">Uncharacterized protein</fullName>
    </submittedName>
</protein>
<dbReference type="AlphaFoldDB" id="M2UYB1"/>
<reference evidence="2" key="2">
    <citation type="journal article" date="2013" name="PLoS Genet.">
        <title>Comparative genome structure, secondary metabolite, and effector coding capacity across Cochliobolus pathogens.</title>
        <authorList>
            <person name="Condon B.J."/>
            <person name="Leng Y."/>
            <person name="Wu D."/>
            <person name="Bushley K.E."/>
            <person name="Ohm R.A."/>
            <person name="Otillar R."/>
            <person name="Martin J."/>
            <person name="Schackwitz W."/>
            <person name="Grimwood J."/>
            <person name="MohdZainudin N."/>
            <person name="Xue C."/>
            <person name="Wang R."/>
            <person name="Manning V.A."/>
            <person name="Dhillon B."/>
            <person name="Tu Z.J."/>
            <person name="Steffenson B.J."/>
            <person name="Salamov A."/>
            <person name="Sun H."/>
            <person name="Lowry S."/>
            <person name="LaButti K."/>
            <person name="Han J."/>
            <person name="Copeland A."/>
            <person name="Lindquist E."/>
            <person name="Barry K."/>
            <person name="Schmutz J."/>
            <person name="Baker S.E."/>
            <person name="Ciuffetti L.M."/>
            <person name="Grigoriev I.V."/>
            <person name="Zhong S."/>
            <person name="Turgeon B.G."/>
        </authorList>
    </citation>
    <scope>NUCLEOTIDE SEQUENCE [LARGE SCALE GENOMIC DNA]</scope>
    <source>
        <strain evidence="2">C5 / ATCC 48332 / race O</strain>
    </source>
</reference>
<dbReference type="Proteomes" id="UP000016936">
    <property type="component" value="Unassembled WGS sequence"/>
</dbReference>
<evidence type="ECO:0000313" key="2">
    <source>
        <dbReference type="Proteomes" id="UP000016936"/>
    </source>
</evidence>
<gene>
    <name evidence="1" type="ORF">COCHEDRAFT_1020726</name>
</gene>
<reference evidence="1 2" key="1">
    <citation type="journal article" date="2012" name="PLoS Pathog.">
        <title>Diverse lifestyles and strategies of plant pathogenesis encoded in the genomes of eighteen Dothideomycetes fungi.</title>
        <authorList>
            <person name="Ohm R.A."/>
            <person name="Feau N."/>
            <person name="Henrissat B."/>
            <person name="Schoch C.L."/>
            <person name="Horwitz B.A."/>
            <person name="Barry K.W."/>
            <person name="Condon B.J."/>
            <person name="Copeland A.C."/>
            <person name="Dhillon B."/>
            <person name="Glaser F."/>
            <person name="Hesse C.N."/>
            <person name="Kosti I."/>
            <person name="LaButti K."/>
            <person name="Lindquist E.A."/>
            <person name="Lucas S."/>
            <person name="Salamov A.A."/>
            <person name="Bradshaw R.E."/>
            <person name="Ciuffetti L."/>
            <person name="Hamelin R.C."/>
            <person name="Kema G.H.J."/>
            <person name="Lawrence C."/>
            <person name="Scott J.A."/>
            <person name="Spatafora J.W."/>
            <person name="Turgeon B.G."/>
            <person name="de Wit P.J.G.M."/>
            <person name="Zhong S."/>
            <person name="Goodwin S.B."/>
            <person name="Grigoriev I.V."/>
        </authorList>
    </citation>
    <scope>NUCLEOTIDE SEQUENCE [LARGE SCALE GENOMIC DNA]</scope>
    <source>
        <strain evidence="2">C5 / ATCC 48332 / race O</strain>
    </source>
</reference>
<feature type="non-terminal residue" evidence="1">
    <location>
        <position position="1"/>
    </location>
</feature>
<dbReference type="HOGENOM" id="CLU_2996388_0_0_1"/>
<organism evidence="1 2">
    <name type="scientific">Cochliobolus heterostrophus (strain C5 / ATCC 48332 / race O)</name>
    <name type="common">Southern corn leaf blight fungus</name>
    <name type="synonym">Bipolaris maydis</name>
    <dbReference type="NCBI Taxonomy" id="701091"/>
    <lineage>
        <taxon>Eukaryota</taxon>
        <taxon>Fungi</taxon>
        <taxon>Dikarya</taxon>
        <taxon>Ascomycota</taxon>
        <taxon>Pezizomycotina</taxon>
        <taxon>Dothideomycetes</taxon>
        <taxon>Pleosporomycetidae</taxon>
        <taxon>Pleosporales</taxon>
        <taxon>Pleosporineae</taxon>
        <taxon>Pleosporaceae</taxon>
        <taxon>Bipolaris</taxon>
    </lineage>
</organism>
<evidence type="ECO:0000313" key="1">
    <source>
        <dbReference type="EMBL" id="EMD92752.1"/>
    </source>
</evidence>
<sequence length="57" mass="6467">MDFHTGTNFIELRVPRDTQKKSLAPTLWLDTHEIANGKTTSSKSSNDLLCASRRTYL</sequence>
<accession>M2UYB1</accession>
<name>M2UYB1_COCH5</name>
<dbReference type="EMBL" id="KB445574">
    <property type="protein sequence ID" value="EMD92752.1"/>
    <property type="molecule type" value="Genomic_DNA"/>
</dbReference>